<comment type="function">
    <text evidence="7">MFS transporter; part of the gene cluster that mediates the biosynthesis of cercosporin, a light-activated, non-host-selective toxin. The perylenequinone chromophore of cercosporin absorbs light energy to attain an electronically-activated triplet state and produces active oxygen species such as the hydroxyl radical, superoxide, hydrogen peroxide or singlet oxygen upon reaction with oxygen molecules. These reactive oxygen species cause damage to various cellular components including lipids, proteins and nucleic acids. Responsible for secretion and accumulation of cercosporin, but does not play any roles in self-protection against the toxicity of cercosporin.</text>
</comment>
<dbReference type="FunFam" id="1.20.1250.20:FF:000011">
    <property type="entry name" value="MFS multidrug transporter, putative"/>
    <property type="match status" value="1"/>
</dbReference>
<reference evidence="13 14" key="1">
    <citation type="journal article" date="2012" name="PLoS Pathog.">
        <title>Diverse lifestyles and strategies of plant pathogenesis encoded in the genomes of eighteen Dothideomycetes fungi.</title>
        <authorList>
            <person name="Ohm R.A."/>
            <person name="Feau N."/>
            <person name="Henrissat B."/>
            <person name="Schoch C.L."/>
            <person name="Horwitz B.A."/>
            <person name="Barry K.W."/>
            <person name="Condon B.J."/>
            <person name="Copeland A.C."/>
            <person name="Dhillon B."/>
            <person name="Glaser F."/>
            <person name="Hesse C.N."/>
            <person name="Kosti I."/>
            <person name="LaButti K."/>
            <person name="Lindquist E.A."/>
            <person name="Lucas S."/>
            <person name="Salamov A.A."/>
            <person name="Bradshaw R.E."/>
            <person name="Ciuffetti L."/>
            <person name="Hamelin R.C."/>
            <person name="Kema G.H.J."/>
            <person name="Lawrence C."/>
            <person name="Scott J.A."/>
            <person name="Spatafora J.W."/>
            <person name="Turgeon B.G."/>
            <person name="de Wit P.J.G.M."/>
            <person name="Zhong S."/>
            <person name="Goodwin S.B."/>
            <person name="Grigoriev I.V."/>
        </authorList>
    </citation>
    <scope>NUCLEOTIDE SEQUENCE [LARGE SCALE GENOMIC DNA]</scope>
    <source>
        <strain evidence="13 14">CIRAD86</strain>
    </source>
</reference>
<dbReference type="Pfam" id="PF07690">
    <property type="entry name" value="MFS_1"/>
    <property type="match status" value="1"/>
</dbReference>
<dbReference type="KEGG" id="pfj:MYCFIDRAFT_48240"/>
<feature type="compositionally biased region" description="Polar residues" evidence="10">
    <location>
        <begin position="655"/>
        <end position="665"/>
    </location>
</feature>
<feature type="transmembrane region" description="Helical" evidence="11">
    <location>
        <begin position="341"/>
        <end position="362"/>
    </location>
</feature>
<feature type="compositionally biased region" description="Polar residues" evidence="10">
    <location>
        <begin position="71"/>
        <end position="99"/>
    </location>
</feature>
<gene>
    <name evidence="13" type="ORF">MYCFIDRAFT_48240</name>
</gene>
<dbReference type="PANTHER" id="PTHR23502:SF31">
    <property type="entry name" value="POLYAMINE TRANSPORTER 1"/>
    <property type="match status" value="1"/>
</dbReference>
<feature type="transmembrane region" description="Helical" evidence="11">
    <location>
        <begin position="523"/>
        <end position="548"/>
    </location>
</feature>
<evidence type="ECO:0000313" key="14">
    <source>
        <dbReference type="Proteomes" id="UP000016932"/>
    </source>
</evidence>
<feature type="transmembrane region" description="Helical" evidence="11">
    <location>
        <begin position="555"/>
        <end position="580"/>
    </location>
</feature>
<dbReference type="GO" id="GO:0005886">
    <property type="term" value="C:plasma membrane"/>
    <property type="evidence" value="ECO:0007669"/>
    <property type="project" value="TreeGrafter"/>
</dbReference>
<sequence length="665" mass="73644">MNIEDADIVYAERDADPERFRDYDPNRQLDAAYADAHAREASRRASRQQSGRTNTQQSRREAVEEADREGSVSSASTSSIPHRNTRYSTSHTPSVATRTSTRIEDEFMHYLDRHPTAIQRISEHRLQHLQTVGSRRAPADAGIDLPSFGGKKPYPPPLPDREEYVVEFDGHDDPRHAMNWPTKKKMIITSILIFDSLAATFASSIFSPAAMYVEREFHKGREVVTLATSLFVLGYAVGPMVFAPMSELYGRRLPVVFAAIAFGIFNIGVAVAKDYQTLIICRFFGGFFGSAPLAITAAVFADMYSNQYRGLAVCAFSGTIINGPLMAPFIGGFIASSYLGWRWVAYIPAFMGFAAGTLALFFQDETYGPVILVSKASELRRLTRNWGIHAKQEEVEVDLKELASKNLMRPLRILFTEPIVLLITIYMSFLYGLLYLSLTAFGIVFGQIHGFGPGVNGLPYFGMIVGVCFGIALVCIDVRGYNKKLKANNNIPVPEWRVPIMMLGTVSFTIGLFWFGWTGYTASIPWIVPTLAGLALGFGIFTVFLQCLNYIIDAYLMFAASAIAANTIMRSICGAVFPLFAYYMYEGIGVNWGMTLLGCLSALFIPMPFVFYFKGKQIRAKSKFAPAPDIEHDKRRDEESKGGGEGDESDGTAAKDTNGNAKKEA</sequence>
<dbReference type="VEuPathDB" id="FungiDB:MYCFIDRAFT_48240"/>
<feature type="transmembrane region" description="Helical" evidence="11">
    <location>
        <begin position="457"/>
        <end position="476"/>
    </location>
</feature>
<evidence type="ECO:0000256" key="8">
    <source>
        <dbReference type="ARBA" id="ARBA00069139"/>
    </source>
</evidence>
<dbReference type="CDD" id="cd17323">
    <property type="entry name" value="MFS_Tpo1_MDR_like"/>
    <property type="match status" value="1"/>
</dbReference>
<evidence type="ECO:0000256" key="11">
    <source>
        <dbReference type="SAM" id="Phobius"/>
    </source>
</evidence>
<feature type="region of interest" description="Disordered" evidence="10">
    <location>
        <begin position="133"/>
        <end position="156"/>
    </location>
</feature>
<evidence type="ECO:0000313" key="13">
    <source>
        <dbReference type="EMBL" id="EME88019.1"/>
    </source>
</evidence>
<evidence type="ECO:0000256" key="7">
    <source>
        <dbReference type="ARBA" id="ARBA00053977"/>
    </source>
</evidence>
<comment type="similarity">
    <text evidence="6">Belongs to the major facilitator superfamily. CAR1 family.</text>
</comment>
<dbReference type="InterPro" id="IPR036259">
    <property type="entry name" value="MFS_trans_sf"/>
</dbReference>
<dbReference type="SUPFAM" id="SSF103473">
    <property type="entry name" value="MFS general substrate transporter"/>
    <property type="match status" value="1"/>
</dbReference>
<comment type="subcellular location">
    <subcellularLocation>
        <location evidence="1">Membrane</location>
        <topology evidence="1">Multi-pass membrane protein</topology>
    </subcellularLocation>
</comment>
<dbReference type="HOGENOM" id="CLU_008455_11_4_1"/>
<dbReference type="Gene3D" id="1.20.1250.20">
    <property type="entry name" value="MFS general substrate transporter like domains"/>
    <property type="match status" value="1"/>
</dbReference>
<feature type="region of interest" description="Disordered" evidence="10">
    <location>
        <begin position="623"/>
        <end position="665"/>
    </location>
</feature>
<dbReference type="Proteomes" id="UP000016932">
    <property type="component" value="Unassembled WGS sequence"/>
</dbReference>
<evidence type="ECO:0000256" key="1">
    <source>
        <dbReference type="ARBA" id="ARBA00004141"/>
    </source>
</evidence>
<feature type="transmembrane region" description="Helical" evidence="11">
    <location>
        <begin position="313"/>
        <end position="335"/>
    </location>
</feature>
<name>N1Q6J5_PSEFD</name>
<evidence type="ECO:0000256" key="9">
    <source>
        <dbReference type="ARBA" id="ARBA00077167"/>
    </source>
</evidence>
<keyword evidence="3 11" id="KW-0812">Transmembrane</keyword>
<evidence type="ECO:0000256" key="10">
    <source>
        <dbReference type="SAM" id="MobiDB-lite"/>
    </source>
</evidence>
<dbReference type="PROSITE" id="PS50850">
    <property type="entry name" value="MFS"/>
    <property type="match status" value="1"/>
</dbReference>
<proteinExistence type="inferred from homology"/>
<feature type="compositionally biased region" description="Basic and acidic residues" evidence="10">
    <location>
        <begin position="10"/>
        <end position="27"/>
    </location>
</feature>
<evidence type="ECO:0000256" key="2">
    <source>
        <dbReference type="ARBA" id="ARBA00022448"/>
    </source>
</evidence>
<keyword evidence="2" id="KW-0813">Transport</keyword>
<feature type="transmembrane region" description="Helical" evidence="11">
    <location>
        <begin position="277"/>
        <end position="301"/>
    </location>
</feature>
<dbReference type="AlphaFoldDB" id="N1Q6J5"/>
<evidence type="ECO:0000256" key="6">
    <source>
        <dbReference type="ARBA" id="ARBA00038347"/>
    </source>
</evidence>
<evidence type="ECO:0000256" key="4">
    <source>
        <dbReference type="ARBA" id="ARBA00022989"/>
    </source>
</evidence>
<keyword evidence="5 11" id="KW-0472">Membrane</keyword>
<feature type="transmembrane region" description="Helical" evidence="11">
    <location>
        <begin position="419"/>
        <end position="445"/>
    </location>
</feature>
<dbReference type="eggNOG" id="KOG0255">
    <property type="taxonomic scope" value="Eukaryota"/>
</dbReference>
<dbReference type="GeneID" id="19339812"/>
<feature type="compositionally biased region" description="Basic and acidic residues" evidence="10">
    <location>
        <begin position="58"/>
        <end position="70"/>
    </location>
</feature>
<feature type="transmembrane region" description="Helical" evidence="11">
    <location>
        <begin position="255"/>
        <end position="271"/>
    </location>
</feature>
<accession>N1Q6J5</accession>
<feature type="transmembrane region" description="Helical" evidence="11">
    <location>
        <begin position="592"/>
        <end position="613"/>
    </location>
</feature>
<feature type="transmembrane region" description="Helical" evidence="11">
    <location>
        <begin position="496"/>
        <end position="517"/>
    </location>
</feature>
<feature type="transmembrane region" description="Helical" evidence="11">
    <location>
        <begin position="223"/>
        <end position="243"/>
    </location>
</feature>
<feature type="transmembrane region" description="Helical" evidence="11">
    <location>
        <begin position="187"/>
        <end position="211"/>
    </location>
</feature>
<dbReference type="RefSeq" id="XP_007920025.1">
    <property type="nucleotide sequence ID" value="XM_007921834.1"/>
</dbReference>
<keyword evidence="4 11" id="KW-1133">Transmembrane helix</keyword>
<dbReference type="OrthoDB" id="9986881at2759"/>
<dbReference type="GO" id="GO:0022857">
    <property type="term" value="F:transmembrane transporter activity"/>
    <property type="evidence" value="ECO:0007669"/>
    <property type="project" value="InterPro"/>
</dbReference>
<keyword evidence="14" id="KW-1185">Reference proteome</keyword>
<dbReference type="InterPro" id="IPR011701">
    <property type="entry name" value="MFS"/>
</dbReference>
<evidence type="ECO:0000256" key="3">
    <source>
        <dbReference type="ARBA" id="ARBA00022692"/>
    </source>
</evidence>
<feature type="compositionally biased region" description="Basic and acidic residues" evidence="10">
    <location>
        <begin position="629"/>
        <end position="644"/>
    </location>
</feature>
<feature type="domain" description="Major facilitator superfamily (MFS) profile" evidence="12">
    <location>
        <begin position="188"/>
        <end position="616"/>
    </location>
</feature>
<protein>
    <recommendedName>
        <fullName evidence="8">Cercosporin MFS transporter CTB4</fullName>
    </recommendedName>
    <alternativeName>
        <fullName evidence="9">Cercosporin toxin biosynthesis cluster protein 4</fullName>
    </alternativeName>
</protein>
<dbReference type="PANTHER" id="PTHR23502">
    <property type="entry name" value="MAJOR FACILITATOR SUPERFAMILY"/>
    <property type="match status" value="1"/>
</dbReference>
<evidence type="ECO:0000256" key="5">
    <source>
        <dbReference type="ARBA" id="ARBA00023136"/>
    </source>
</evidence>
<dbReference type="EMBL" id="KB446555">
    <property type="protein sequence ID" value="EME88019.1"/>
    <property type="molecule type" value="Genomic_DNA"/>
</dbReference>
<organism evidence="13 14">
    <name type="scientific">Pseudocercospora fijiensis (strain CIRAD86)</name>
    <name type="common">Black leaf streak disease fungus</name>
    <name type="synonym">Mycosphaerella fijiensis</name>
    <dbReference type="NCBI Taxonomy" id="383855"/>
    <lineage>
        <taxon>Eukaryota</taxon>
        <taxon>Fungi</taxon>
        <taxon>Dikarya</taxon>
        <taxon>Ascomycota</taxon>
        <taxon>Pezizomycotina</taxon>
        <taxon>Dothideomycetes</taxon>
        <taxon>Dothideomycetidae</taxon>
        <taxon>Mycosphaerellales</taxon>
        <taxon>Mycosphaerellaceae</taxon>
        <taxon>Pseudocercospora</taxon>
    </lineage>
</organism>
<feature type="region of interest" description="Disordered" evidence="10">
    <location>
        <begin position="1"/>
        <end position="99"/>
    </location>
</feature>
<dbReference type="InterPro" id="IPR020846">
    <property type="entry name" value="MFS_dom"/>
</dbReference>
<evidence type="ECO:0000259" key="12">
    <source>
        <dbReference type="PROSITE" id="PS50850"/>
    </source>
</evidence>